<evidence type="ECO:0000256" key="6">
    <source>
        <dbReference type="ARBA" id="ARBA00024238"/>
    </source>
</evidence>
<keyword evidence="8" id="KW-0687">Ribonucleoprotein</keyword>
<evidence type="ECO:0000313" key="8">
    <source>
        <dbReference type="EMBL" id="OMJ26109.1"/>
    </source>
</evidence>
<dbReference type="InterPro" id="IPR044640">
    <property type="entry name" value="RU2A"/>
</dbReference>
<sequence length="241" mass="26735">MKLTADLILQSASHINASMDHELDLRANKIPTIENLGATKDLYDAIDFTDNEINFLGNFPLLPRLKRLFLSNNRIRSISPTLSSTIPNINTLVLSNNYFEQLVDLEPLKDLKYLENLIIIGNPVSRISNFRSWLIFRIPQLRLINFTKIKDAERTAANALYLQDNSQLSPLALSILQVSPTNTFEPGQPSSDPSQSTDTPSSSSLPDNSLENDQIRANALNAISNIQSSSIEAALKASQSI</sequence>
<evidence type="ECO:0000256" key="1">
    <source>
        <dbReference type="ARBA" id="ARBA00004123"/>
    </source>
</evidence>
<evidence type="ECO:0000313" key="9">
    <source>
        <dbReference type="Proteomes" id="UP000187283"/>
    </source>
</evidence>
<dbReference type="InterPro" id="IPR001611">
    <property type="entry name" value="Leu-rich_rpt"/>
</dbReference>
<comment type="caution">
    <text evidence="8">The sequence shown here is derived from an EMBL/GenBank/DDBJ whole genome shotgun (WGS) entry which is preliminary data.</text>
</comment>
<dbReference type="SUPFAM" id="SSF52058">
    <property type="entry name" value="L domain-like"/>
    <property type="match status" value="1"/>
</dbReference>
<dbReference type="Proteomes" id="UP000187283">
    <property type="component" value="Unassembled WGS sequence"/>
</dbReference>
<evidence type="ECO:0000256" key="3">
    <source>
        <dbReference type="ARBA" id="ARBA00022737"/>
    </source>
</evidence>
<dbReference type="FunFam" id="3.80.10.10:FF:000026">
    <property type="entry name" value="U2 small nuclear ribonucleoprotein A"/>
    <property type="match status" value="1"/>
</dbReference>
<dbReference type="STRING" id="133412.A0A1R1YGU2"/>
<evidence type="ECO:0000256" key="2">
    <source>
        <dbReference type="ARBA" id="ARBA00022614"/>
    </source>
</evidence>
<feature type="region of interest" description="Disordered" evidence="7">
    <location>
        <begin position="182"/>
        <end position="211"/>
    </location>
</feature>
<accession>A0A1R1YGU2</accession>
<keyword evidence="4" id="KW-0539">Nucleus</keyword>
<comment type="subcellular location">
    <subcellularLocation>
        <location evidence="1">Nucleus</location>
    </subcellularLocation>
</comment>
<dbReference type="Pfam" id="PF14580">
    <property type="entry name" value="LRR_9"/>
    <property type="match status" value="1"/>
</dbReference>
<dbReference type="InterPro" id="IPR032675">
    <property type="entry name" value="LRR_dom_sf"/>
</dbReference>
<gene>
    <name evidence="8" type="ORF">AYI70_g422</name>
</gene>
<dbReference type="GO" id="GO:0005686">
    <property type="term" value="C:U2 snRNP"/>
    <property type="evidence" value="ECO:0007669"/>
    <property type="project" value="TreeGrafter"/>
</dbReference>
<evidence type="ECO:0000256" key="7">
    <source>
        <dbReference type="SAM" id="MobiDB-lite"/>
    </source>
</evidence>
<dbReference type="PROSITE" id="PS51450">
    <property type="entry name" value="LRR"/>
    <property type="match status" value="2"/>
</dbReference>
<organism evidence="8 9">
    <name type="scientific">Smittium culicis</name>
    <dbReference type="NCBI Taxonomy" id="133412"/>
    <lineage>
        <taxon>Eukaryota</taxon>
        <taxon>Fungi</taxon>
        <taxon>Fungi incertae sedis</taxon>
        <taxon>Zoopagomycota</taxon>
        <taxon>Kickxellomycotina</taxon>
        <taxon>Harpellomycetes</taxon>
        <taxon>Harpellales</taxon>
        <taxon>Legeriomycetaceae</taxon>
        <taxon>Smittium</taxon>
    </lineage>
</organism>
<dbReference type="PANTHER" id="PTHR10552">
    <property type="entry name" value="U2 SMALL NUCLEAR RIBONUCLEOPROTEIN A"/>
    <property type="match status" value="1"/>
</dbReference>
<feature type="compositionally biased region" description="Low complexity" evidence="7">
    <location>
        <begin position="188"/>
        <end position="211"/>
    </location>
</feature>
<evidence type="ECO:0000256" key="4">
    <source>
        <dbReference type="ARBA" id="ARBA00023242"/>
    </source>
</evidence>
<dbReference type="EMBL" id="LSSN01000067">
    <property type="protein sequence ID" value="OMJ26109.1"/>
    <property type="molecule type" value="Genomic_DNA"/>
</dbReference>
<dbReference type="AlphaFoldDB" id="A0A1R1YGU2"/>
<dbReference type="Gene3D" id="3.80.10.10">
    <property type="entry name" value="Ribonuclease Inhibitor"/>
    <property type="match status" value="1"/>
</dbReference>
<keyword evidence="9" id="KW-1185">Reference proteome</keyword>
<evidence type="ECO:0000256" key="5">
    <source>
        <dbReference type="ARBA" id="ARBA00024196"/>
    </source>
</evidence>
<keyword evidence="2" id="KW-0433">Leucine-rich repeat</keyword>
<dbReference type="PANTHER" id="PTHR10552:SF6">
    <property type="entry name" value="U2 SMALL NUCLEAR RIBONUCLEOPROTEIN A"/>
    <property type="match status" value="1"/>
</dbReference>
<comment type="similarity">
    <text evidence="5">Belongs to the U2 small nuclear ribonucleoprotein A family.</text>
</comment>
<dbReference type="GO" id="GO:0030620">
    <property type="term" value="F:U2 snRNA binding"/>
    <property type="evidence" value="ECO:0007669"/>
    <property type="project" value="InterPro"/>
</dbReference>
<name>A0A1R1YGU2_9FUNG</name>
<dbReference type="OrthoDB" id="433501at2759"/>
<protein>
    <recommendedName>
        <fullName evidence="6">U2 small nuclear ribonucleoprotein A'</fullName>
    </recommendedName>
</protein>
<keyword evidence="3" id="KW-0677">Repeat</keyword>
<reference evidence="8 9" key="1">
    <citation type="submission" date="2017-01" db="EMBL/GenBank/DDBJ databases">
        <authorList>
            <person name="Mah S.A."/>
            <person name="Swanson W.J."/>
            <person name="Moy G.W."/>
            <person name="Vacquier V.D."/>
        </authorList>
    </citation>
    <scope>NUCLEOTIDE SEQUENCE [LARGE SCALE GENOMIC DNA]</scope>
    <source>
        <strain evidence="8 9">GSMNP</strain>
    </source>
</reference>
<proteinExistence type="inferred from homology"/>
<dbReference type="GO" id="GO:0000398">
    <property type="term" value="P:mRNA splicing, via spliceosome"/>
    <property type="evidence" value="ECO:0007669"/>
    <property type="project" value="InterPro"/>
</dbReference>